<comment type="caution">
    <text evidence="11">The sequence shown here is derived from an EMBL/GenBank/DDBJ whole genome shotgun (WGS) entry which is preliminary data.</text>
</comment>
<keyword evidence="8 9" id="KW-0413">Isomerase</keyword>
<dbReference type="Gene3D" id="3.40.50.670">
    <property type="match status" value="1"/>
</dbReference>
<dbReference type="EC" id="5.6.2.2" evidence="3"/>
<comment type="cofactor">
    <cofactor evidence="2">
        <name>Mg(2+)</name>
        <dbReference type="ChEBI" id="CHEBI:18420"/>
    </cofactor>
</comment>
<dbReference type="Proteomes" id="UP001157418">
    <property type="component" value="Unassembled WGS sequence"/>
</dbReference>
<dbReference type="InterPro" id="IPR029045">
    <property type="entry name" value="ClpP/crotonase-like_dom_sf"/>
</dbReference>
<organism evidence="11 12">
    <name type="scientific">Lactuca virosa</name>
    <dbReference type="NCBI Taxonomy" id="75947"/>
    <lineage>
        <taxon>Eukaryota</taxon>
        <taxon>Viridiplantae</taxon>
        <taxon>Streptophyta</taxon>
        <taxon>Embryophyta</taxon>
        <taxon>Tracheophyta</taxon>
        <taxon>Spermatophyta</taxon>
        <taxon>Magnoliopsida</taxon>
        <taxon>eudicotyledons</taxon>
        <taxon>Gunneridae</taxon>
        <taxon>Pentapetalae</taxon>
        <taxon>asterids</taxon>
        <taxon>campanulids</taxon>
        <taxon>Asterales</taxon>
        <taxon>Asteraceae</taxon>
        <taxon>Cichorioideae</taxon>
        <taxon>Cichorieae</taxon>
        <taxon>Lactucinae</taxon>
        <taxon>Lactuca</taxon>
    </lineage>
</organism>
<gene>
    <name evidence="11" type="ORF">LVIROSA_LOCUS39290</name>
</gene>
<accession>A0AAU9PV37</accession>
<proteinExistence type="predicted"/>
<evidence type="ECO:0000256" key="3">
    <source>
        <dbReference type="ARBA" id="ARBA00012895"/>
    </source>
</evidence>
<feature type="domain" description="Topo IIA-type catalytic" evidence="10">
    <location>
        <begin position="76"/>
        <end position="592"/>
    </location>
</feature>
<dbReference type="PRINTS" id="PR01158">
    <property type="entry name" value="TOPISMRASEII"/>
</dbReference>
<comment type="catalytic activity">
    <reaction evidence="1 9">
        <text>ATP-dependent breakage, passage and rejoining of double-stranded DNA.</text>
        <dbReference type="EC" id="5.6.2.2"/>
    </reaction>
</comment>
<dbReference type="InterPro" id="IPR013760">
    <property type="entry name" value="Topo_IIA-like_dom_sf"/>
</dbReference>
<dbReference type="InterPro" id="IPR031660">
    <property type="entry name" value="TOPRIM_C"/>
</dbReference>
<name>A0AAU9PV37_9ASTR</name>
<dbReference type="InterPro" id="IPR002205">
    <property type="entry name" value="Topo_IIA_dom_A"/>
</dbReference>
<dbReference type="Pfam" id="PF23726">
    <property type="entry name" value="Beta-prop_RSE1_2nd"/>
    <property type="match status" value="1"/>
</dbReference>
<dbReference type="PROSITE" id="PS52040">
    <property type="entry name" value="TOPO_IIA"/>
    <property type="match status" value="1"/>
</dbReference>
<dbReference type="GO" id="GO:0000819">
    <property type="term" value="P:sister chromatid segregation"/>
    <property type="evidence" value="ECO:0007669"/>
    <property type="project" value="TreeGrafter"/>
</dbReference>
<dbReference type="AlphaFoldDB" id="A0AAU9PV37"/>
<evidence type="ECO:0000256" key="9">
    <source>
        <dbReference type="PROSITE-ProRule" id="PRU01384"/>
    </source>
</evidence>
<keyword evidence="7 9" id="KW-0238">DNA-binding</keyword>
<dbReference type="Gene3D" id="3.30.1490.30">
    <property type="match status" value="1"/>
</dbReference>
<evidence type="ECO:0000259" key="10">
    <source>
        <dbReference type="PROSITE" id="PS52040"/>
    </source>
</evidence>
<dbReference type="PANTHER" id="PTHR10169:SF38">
    <property type="entry name" value="DNA TOPOISOMERASE 2"/>
    <property type="match status" value="1"/>
</dbReference>
<dbReference type="InterPro" id="IPR001154">
    <property type="entry name" value="TopoII_euk"/>
</dbReference>
<dbReference type="InterPro" id="IPR058543">
    <property type="entry name" value="Beta-prop_RSE1/DDB1/CPSF1_2nd"/>
</dbReference>
<dbReference type="Pfam" id="PF00521">
    <property type="entry name" value="DNA_topoisoIV"/>
    <property type="match status" value="2"/>
</dbReference>
<dbReference type="CDD" id="cd06558">
    <property type="entry name" value="crotonase-like"/>
    <property type="match status" value="1"/>
</dbReference>
<evidence type="ECO:0000256" key="8">
    <source>
        <dbReference type="ARBA" id="ARBA00023235"/>
    </source>
</evidence>
<evidence type="ECO:0000256" key="1">
    <source>
        <dbReference type="ARBA" id="ARBA00000185"/>
    </source>
</evidence>
<dbReference type="GO" id="GO:0005634">
    <property type="term" value="C:nucleus"/>
    <property type="evidence" value="ECO:0007669"/>
    <property type="project" value="TreeGrafter"/>
</dbReference>
<keyword evidence="5" id="KW-0067">ATP-binding</keyword>
<evidence type="ECO:0000256" key="6">
    <source>
        <dbReference type="ARBA" id="ARBA00023029"/>
    </source>
</evidence>
<dbReference type="GO" id="GO:0003918">
    <property type="term" value="F:DNA topoisomerase type II (double strand cut, ATP-hydrolyzing) activity"/>
    <property type="evidence" value="ECO:0007669"/>
    <property type="project" value="UniProtKB-EC"/>
</dbReference>
<dbReference type="PRINTS" id="PR00418">
    <property type="entry name" value="TPI2FAMILY"/>
</dbReference>
<dbReference type="GO" id="GO:0003677">
    <property type="term" value="F:DNA binding"/>
    <property type="evidence" value="ECO:0007669"/>
    <property type="project" value="UniProtKB-UniRule"/>
</dbReference>
<dbReference type="SUPFAM" id="SSF52096">
    <property type="entry name" value="ClpP/crotonase"/>
    <property type="match status" value="1"/>
</dbReference>
<dbReference type="GO" id="GO:0005524">
    <property type="term" value="F:ATP binding"/>
    <property type="evidence" value="ECO:0007669"/>
    <property type="project" value="UniProtKB-KW"/>
</dbReference>
<dbReference type="InterPro" id="IPR050634">
    <property type="entry name" value="DNA_Topoisomerase_II"/>
</dbReference>
<dbReference type="InterPro" id="IPR013759">
    <property type="entry name" value="Topo_IIA_B_C"/>
</dbReference>
<dbReference type="SMART" id="SM00434">
    <property type="entry name" value="TOP4c"/>
    <property type="match status" value="1"/>
</dbReference>
<dbReference type="InterPro" id="IPR015943">
    <property type="entry name" value="WD40/YVTN_repeat-like_dom_sf"/>
</dbReference>
<dbReference type="EMBL" id="CAKMRJ010005745">
    <property type="protein sequence ID" value="CAH1454096.1"/>
    <property type="molecule type" value="Genomic_DNA"/>
</dbReference>
<keyword evidence="12" id="KW-1185">Reference proteome</keyword>
<evidence type="ECO:0000256" key="4">
    <source>
        <dbReference type="ARBA" id="ARBA00022741"/>
    </source>
</evidence>
<evidence type="ECO:0000313" key="11">
    <source>
        <dbReference type="EMBL" id="CAH1454096.1"/>
    </source>
</evidence>
<dbReference type="FunFam" id="3.40.50.670:FF:000001">
    <property type="entry name" value="DNA topoisomerase 2"/>
    <property type="match status" value="1"/>
</dbReference>
<dbReference type="GO" id="GO:0000712">
    <property type="term" value="P:resolution of meiotic recombination intermediates"/>
    <property type="evidence" value="ECO:0007669"/>
    <property type="project" value="TreeGrafter"/>
</dbReference>
<sequence length="592" mass="66572">MADQDHDGSHIKGLLINFLHSFWPSLLKVLEFLLEFITPIVKATQKNSNNVISFYNMPEYEAWKDSLGRRAKYFKIKSFLDGIYFDSNEKHIPYLDFINKELILFSMADLQRSIPSTVGGLKPTYHHGEQSLVGTIIGMAQNFVGSNNINLLYPSGQFGTCQMGPRLEYLSEDGQSVEPTWYLPIIPMVLVNGSEGIGTRWSTFIPNYNPRDIIANLKHEDENTLRITEFPVRRWTQEYKEFLVVASTAVKDKEPFIEEYNAHNDDTTVNFQIIMTADQMSKARQEGLLKKFKLTTTLSTISTYLKLWSVFYAARKPLVAAIDGPAFGGGLEITLACLPRLVGLPKALEMILMSKRVNGKDAFSMSLVDVVAPAEELIRSASRWGLDISEARKPWIRSLYRTDRLEALKEASCRGECESQLYNSSVTTRVLADKSLKKVLLTILLLCDNQASVELQGIKGMWSLRSATDDIYDTFLVVSFISETRILAVNLEDELEETEIEGFCSQVQTLFCHDAICNQLVQVTSSSVRLVSSSSGELRNEWHAPNDYSINVATVNATPIFSLPDLNLITEEHLGGEIIPRSVLLCAFEGIP</sequence>
<evidence type="ECO:0000256" key="7">
    <source>
        <dbReference type="ARBA" id="ARBA00023125"/>
    </source>
</evidence>
<protein>
    <recommendedName>
        <fullName evidence="3">DNA topoisomerase (ATP-hydrolyzing)</fullName>
        <ecNumber evidence="3">5.6.2.2</ecNumber>
    </recommendedName>
</protein>
<dbReference type="Pfam" id="PF16898">
    <property type="entry name" value="TOPRIM_C"/>
    <property type="match status" value="1"/>
</dbReference>
<evidence type="ECO:0000256" key="2">
    <source>
        <dbReference type="ARBA" id="ARBA00001946"/>
    </source>
</evidence>
<evidence type="ECO:0000256" key="5">
    <source>
        <dbReference type="ARBA" id="ARBA00022840"/>
    </source>
</evidence>
<dbReference type="InterPro" id="IPR013758">
    <property type="entry name" value="Topo_IIA_A/C_ab"/>
</dbReference>
<dbReference type="Gene3D" id="3.90.199.10">
    <property type="entry name" value="Topoisomerase II, domain 5"/>
    <property type="match status" value="2"/>
</dbReference>
<dbReference type="Gene3D" id="3.90.226.10">
    <property type="entry name" value="2-enoyl-CoA Hydratase, Chain A, domain 1"/>
    <property type="match status" value="2"/>
</dbReference>
<reference evidence="11 12" key="1">
    <citation type="submission" date="2022-01" db="EMBL/GenBank/DDBJ databases">
        <authorList>
            <person name="Xiong W."/>
            <person name="Schranz E."/>
        </authorList>
    </citation>
    <scope>NUCLEOTIDE SEQUENCE [LARGE SCALE GENOMIC DNA]</scope>
</reference>
<dbReference type="SUPFAM" id="SSF56719">
    <property type="entry name" value="Type II DNA topoisomerase"/>
    <property type="match status" value="1"/>
</dbReference>
<keyword evidence="4" id="KW-0547">Nucleotide-binding</keyword>
<keyword evidence="6 9" id="KW-0799">Topoisomerase</keyword>
<dbReference type="PANTHER" id="PTHR10169">
    <property type="entry name" value="DNA TOPOISOMERASE/GYRASE"/>
    <property type="match status" value="1"/>
</dbReference>
<feature type="active site" description="O-(5'-phospho-DNA)-tyrosine intermediate" evidence="9">
    <location>
        <position position="182"/>
    </location>
</feature>
<dbReference type="Gene3D" id="2.130.10.10">
    <property type="entry name" value="YVTN repeat-like/Quinoprotein amine dehydrogenase"/>
    <property type="match status" value="1"/>
</dbReference>
<evidence type="ECO:0000313" key="12">
    <source>
        <dbReference type="Proteomes" id="UP001157418"/>
    </source>
</evidence>
<dbReference type="GO" id="GO:0006265">
    <property type="term" value="P:DNA topological change"/>
    <property type="evidence" value="ECO:0007669"/>
    <property type="project" value="UniProtKB-UniRule"/>
</dbReference>